<evidence type="ECO:0000256" key="1">
    <source>
        <dbReference type="SAM" id="Phobius"/>
    </source>
</evidence>
<evidence type="ECO:0000313" key="4">
    <source>
        <dbReference type="Proteomes" id="UP000772434"/>
    </source>
</evidence>
<name>A0A9P5P8W8_9AGAR</name>
<dbReference type="Proteomes" id="UP000772434">
    <property type="component" value="Unassembled WGS sequence"/>
</dbReference>
<sequence>MNLQVGASVLGLVATLCDIVFTRREEAQHIWKKPLRITLVRCLFVLMRYLPVAVHIIYAIFASMWMNGAEGVPEEHNCNVIMIFRIITGSIMILLLDMILMLRVFALYNRSRLIGILLLFSLALRIGLTTYTTRNHQPEKIMFNSYCVAKYTFRNTPGRGTLNPVLLYMSVRIKLGIIALAMKRTLWDFRRYSYSLFSVLNRDGLIVFCTIGVTMAGLGVASLVKKGAGAATVLVFPSVITLVSAAGCHTILNLQKLELANAGANSTSQKSLEDRELTAIEDVPITAWDSPWDTNTFQIIEPDQDTALIPQHRPIEL</sequence>
<keyword evidence="1" id="KW-1133">Transmembrane helix</keyword>
<keyword evidence="1" id="KW-0472">Membrane</keyword>
<dbReference type="AlphaFoldDB" id="A0A9P5P8W8"/>
<dbReference type="OrthoDB" id="3020506at2759"/>
<proteinExistence type="predicted"/>
<gene>
    <name evidence="3" type="ORF">BDP27DRAFT_1453625</name>
</gene>
<feature type="transmembrane region" description="Helical" evidence="1">
    <location>
        <begin position="6"/>
        <end position="22"/>
    </location>
</feature>
<feature type="transmembrane region" description="Helical" evidence="1">
    <location>
        <begin position="43"/>
        <end position="61"/>
    </location>
</feature>
<keyword evidence="1" id="KW-0812">Transmembrane</keyword>
<keyword evidence="4" id="KW-1185">Reference proteome</keyword>
<protein>
    <recommendedName>
        <fullName evidence="2">DUF6533 domain-containing protein</fullName>
    </recommendedName>
</protein>
<feature type="domain" description="DUF6533" evidence="2">
    <location>
        <begin position="12"/>
        <end position="52"/>
    </location>
</feature>
<reference evidence="3" key="1">
    <citation type="submission" date="2020-11" db="EMBL/GenBank/DDBJ databases">
        <authorList>
            <consortium name="DOE Joint Genome Institute"/>
            <person name="Ahrendt S."/>
            <person name="Riley R."/>
            <person name="Andreopoulos W."/>
            <person name="Labutti K."/>
            <person name="Pangilinan J."/>
            <person name="Ruiz-Duenas F.J."/>
            <person name="Barrasa J.M."/>
            <person name="Sanchez-Garcia M."/>
            <person name="Camarero S."/>
            <person name="Miyauchi S."/>
            <person name="Serrano A."/>
            <person name="Linde D."/>
            <person name="Babiker R."/>
            <person name="Drula E."/>
            <person name="Ayuso-Fernandez I."/>
            <person name="Pacheco R."/>
            <person name="Padilla G."/>
            <person name="Ferreira P."/>
            <person name="Barriuso J."/>
            <person name="Kellner H."/>
            <person name="Castanera R."/>
            <person name="Alfaro M."/>
            <person name="Ramirez L."/>
            <person name="Pisabarro A.G."/>
            <person name="Kuo A."/>
            <person name="Tritt A."/>
            <person name="Lipzen A."/>
            <person name="He G."/>
            <person name="Yan M."/>
            <person name="Ng V."/>
            <person name="Cullen D."/>
            <person name="Martin F."/>
            <person name="Rosso M.-N."/>
            <person name="Henrissat B."/>
            <person name="Hibbett D."/>
            <person name="Martinez A.T."/>
            <person name="Grigoriev I.V."/>
        </authorList>
    </citation>
    <scope>NUCLEOTIDE SEQUENCE</scope>
    <source>
        <strain evidence="3">AH 40177</strain>
    </source>
</reference>
<dbReference type="EMBL" id="JADNRY010000337">
    <property type="protein sequence ID" value="KAF9058916.1"/>
    <property type="molecule type" value="Genomic_DNA"/>
</dbReference>
<accession>A0A9P5P8W8</accession>
<evidence type="ECO:0000313" key="3">
    <source>
        <dbReference type="EMBL" id="KAF9058916.1"/>
    </source>
</evidence>
<organism evidence="3 4">
    <name type="scientific">Rhodocollybia butyracea</name>
    <dbReference type="NCBI Taxonomy" id="206335"/>
    <lineage>
        <taxon>Eukaryota</taxon>
        <taxon>Fungi</taxon>
        <taxon>Dikarya</taxon>
        <taxon>Basidiomycota</taxon>
        <taxon>Agaricomycotina</taxon>
        <taxon>Agaricomycetes</taxon>
        <taxon>Agaricomycetidae</taxon>
        <taxon>Agaricales</taxon>
        <taxon>Marasmiineae</taxon>
        <taxon>Omphalotaceae</taxon>
        <taxon>Rhodocollybia</taxon>
    </lineage>
</organism>
<dbReference type="InterPro" id="IPR045340">
    <property type="entry name" value="DUF6533"/>
</dbReference>
<feature type="transmembrane region" description="Helical" evidence="1">
    <location>
        <begin position="230"/>
        <end position="252"/>
    </location>
</feature>
<evidence type="ECO:0000259" key="2">
    <source>
        <dbReference type="Pfam" id="PF20151"/>
    </source>
</evidence>
<dbReference type="Pfam" id="PF20151">
    <property type="entry name" value="DUF6533"/>
    <property type="match status" value="1"/>
</dbReference>
<feature type="transmembrane region" description="Helical" evidence="1">
    <location>
        <begin position="81"/>
        <end position="106"/>
    </location>
</feature>
<feature type="transmembrane region" description="Helical" evidence="1">
    <location>
        <begin position="165"/>
        <end position="183"/>
    </location>
</feature>
<comment type="caution">
    <text evidence="3">The sequence shown here is derived from an EMBL/GenBank/DDBJ whole genome shotgun (WGS) entry which is preliminary data.</text>
</comment>
<feature type="transmembrane region" description="Helical" evidence="1">
    <location>
        <begin position="204"/>
        <end position="224"/>
    </location>
</feature>